<dbReference type="PANTHER" id="PTHR10887">
    <property type="entry name" value="DNA2/NAM7 HELICASE FAMILY"/>
    <property type="match status" value="1"/>
</dbReference>
<dbReference type="InterPro" id="IPR045055">
    <property type="entry name" value="DNA2/NAM7-like"/>
</dbReference>
<dbReference type="InterPro" id="IPR027417">
    <property type="entry name" value="P-loop_NTPase"/>
</dbReference>
<dbReference type="InterPro" id="IPR047187">
    <property type="entry name" value="SF1_C_Upf1"/>
</dbReference>
<feature type="domain" description="DNA2/NAM7 helicase helicase" evidence="1">
    <location>
        <begin position="266"/>
        <end position="351"/>
    </location>
</feature>
<dbReference type="Pfam" id="PF13086">
    <property type="entry name" value="AAA_11"/>
    <property type="match status" value="2"/>
</dbReference>
<organism evidence="4 5">
    <name type="scientific">Dulcicalothrix desertica PCC 7102</name>
    <dbReference type="NCBI Taxonomy" id="232991"/>
    <lineage>
        <taxon>Bacteria</taxon>
        <taxon>Bacillati</taxon>
        <taxon>Cyanobacteriota</taxon>
        <taxon>Cyanophyceae</taxon>
        <taxon>Nostocales</taxon>
        <taxon>Calotrichaceae</taxon>
        <taxon>Dulcicalothrix</taxon>
    </lineage>
</organism>
<accession>A0A3S1IYV1</accession>
<dbReference type="InterPro" id="IPR041677">
    <property type="entry name" value="DNA2/NAM7_AAA_11"/>
</dbReference>
<dbReference type="Pfam" id="PF13195">
    <property type="entry name" value="DUF4011"/>
    <property type="match status" value="1"/>
</dbReference>
<evidence type="ECO:0000313" key="5">
    <source>
        <dbReference type="Proteomes" id="UP000271624"/>
    </source>
</evidence>
<protein>
    <recommendedName>
        <fullName evidence="6">RAP domain-containing protein</fullName>
    </recommendedName>
</protein>
<dbReference type="Pfam" id="PF18741">
    <property type="entry name" value="MTES_1575"/>
    <property type="match status" value="1"/>
</dbReference>
<gene>
    <name evidence="4" type="ORF">DSM106972_042260</name>
</gene>
<sequence>MSISVTEEIQQKIQIWKKRLVGDSNSNPLVDFRKNKKPVVNILTDSSSLYSSFAGDDTVSLPFSQLETEQTDTDLNKILDELRKGAKSSLAEKGFNSLFLVLGTLTWFDPQKPNDKYVSPILLVPVKLEKKGRKLPEYTLYSTDEDTSVNFLLINKLSDDFNITLPDSDNAQKLGYEAFLDGVRHAIAIQPDWQLEETTHLTLFQDAKAAMIQDLKQNQDKIAGHPILQRLASKRVLGDVNKPTVPQEQELDNIYPSLVYQIRDADSSQQVVIEAAKKDISCVVQGPPGTGKSQTIVNIIAELIGTKKKVLVVAEKQTALDVVFQRLKENNLEDTCLNLHHQGTTKAKDFFNELDQTITKLSQRTAPQQQNWDTSFKSLDDCRKFLNNHAVKLHNLEQPLNKSAFDLYGEILRLQQEDIPVLKFNCLDLHDWSETKLLKIKNLLEELGKFENIFRGKLSTIWSSSPLQYQPWSSRIYTDLRGSLDNFSDAIQRAQDTIASFKKLLKITEPIQSLSDLDKLQPAIVHIVEAPPGIENWLLATDIAVFQKLYSELKTNITNFQNINRELNAKYVQEFFSFDLLNIKEIFSKRFTGFSRFFNFLGYLRWLGAKRRERQRLLGLRQDQRQVSEPELIIDIDKAIERQNILDILRDPKSQARKAFGSSFDGEMTELETIERGLQWLETLISWRQLDKKSVIATLSSSERLRELRTVLENLEVSLNKIKEGFRFLREHFPHERKTANGVLEKMLLSEVEIFRKQADNELDLLQSWLDYQEIMRQLNEPGIKEFLSKLRDSNIAPNYWFAVLEKGVYENWLQYIHNDNYELRNFSQDLHERKINEFSDKDKQQYEIAIQRLRQLHTESWQEWSTQSEAEEQLASLKKETRKQKGQQKIRQFIKNAPQLVTTLKPCWLMSPLAVSQYIDADALEFDVVIFDEASQVCTEDAVCSIMRAKQVIVVGDDQQLPPTSFFKSTASSDDDEEEEIYESLLDECSALSIIKNFTLRWHYRSKDESLIAFSNQKFYQSKLIAFPNPVKDVSRGVHFHFVEDGIYDRGGRKDNIREAEEVAKLTLQHFRDYPQQSLGIITSNKEQAKAISEQINLISENHTQIEEFCQDNSSKFFIKTIEEVQGDERDVIFYSFGFGFDNKNPTQLNHNFGPLSKNQQNVGKRRLNVAITRAKCKFVLVASIKAENFDSERSQQAPLLKEYFAYARSRGQQLDEKVDENTYGISLPFEQDIYRVLTQKGYVVKKRVGRSAYPIDLVVIDNRKPETEECLLGIICDGTTYRKYPTARDRDRLREEVLEKLGWHIYRIWSCEWYRDRDSQINELIGHIEYLRNQK</sequence>
<dbReference type="Pfam" id="PF13087">
    <property type="entry name" value="AAA_12"/>
    <property type="match status" value="1"/>
</dbReference>
<dbReference type="OrthoDB" id="9757917at2"/>
<proteinExistence type="predicted"/>
<dbReference type="InterPro" id="IPR011335">
    <property type="entry name" value="Restrct_endonuc-II-like"/>
</dbReference>
<dbReference type="FunFam" id="3.40.960.10:FF:000002">
    <property type="entry name" value="DNA helicase related protein"/>
    <property type="match status" value="1"/>
</dbReference>
<keyword evidence="5" id="KW-1185">Reference proteome</keyword>
<dbReference type="RefSeq" id="WP_127082635.1">
    <property type="nucleotide sequence ID" value="NZ_RSCL01000010.1"/>
</dbReference>
<name>A0A3S1IYV1_9CYAN</name>
<dbReference type="InterPro" id="IPR041679">
    <property type="entry name" value="DNA2/NAM7-like_C"/>
</dbReference>
<evidence type="ECO:0000259" key="3">
    <source>
        <dbReference type="Pfam" id="PF18741"/>
    </source>
</evidence>
<feature type="domain" description="DNA2/NAM7 helicase helicase" evidence="1">
    <location>
        <begin position="830"/>
        <end position="966"/>
    </location>
</feature>
<dbReference type="Proteomes" id="UP000271624">
    <property type="component" value="Unassembled WGS sequence"/>
</dbReference>
<dbReference type="GO" id="GO:0004386">
    <property type="term" value="F:helicase activity"/>
    <property type="evidence" value="ECO:0007669"/>
    <property type="project" value="InterPro"/>
</dbReference>
<comment type="caution">
    <text evidence="4">The sequence shown here is derived from an EMBL/GenBank/DDBJ whole genome shotgun (WGS) entry which is preliminary data.</text>
</comment>
<feature type="domain" description="Restriction endonuclease type II-like" evidence="3">
    <location>
        <begin position="1231"/>
        <end position="1329"/>
    </location>
</feature>
<dbReference type="InterPro" id="IPR049468">
    <property type="entry name" value="Restrct_endonuc-II-like_dom"/>
</dbReference>
<dbReference type="PANTHER" id="PTHR10887:SF530">
    <property type="entry name" value="SUPERFAMILY I DNA HELICASES"/>
    <property type="match status" value="1"/>
</dbReference>
<reference evidence="4" key="2">
    <citation type="journal article" date="2019" name="Genome Biol. Evol.">
        <title>Day and night: Metabolic profiles and evolutionary relationships of six axenic non-marine cyanobacteria.</title>
        <authorList>
            <person name="Will S.E."/>
            <person name="Henke P."/>
            <person name="Boedeker C."/>
            <person name="Huang S."/>
            <person name="Brinkmann H."/>
            <person name="Rohde M."/>
            <person name="Jarek M."/>
            <person name="Friedl T."/>
            <person name="Seufert S."/>
            <person name="Schumacher M."/>
            <person name="Overmann J."/>
            <person name="Neumann-Schaal M."/>
            <person name="Petersen J."/>
        </authorList>
    </citation>
    <scope>NUCLEOTIDE SEQUENCE [LARGE SCALE GENOMIC DNA]</scope>
    <source>
        <strain evidence="4">PCC 7102</strain>
    </source>
</reference>
<evidence type="ECO:0000259" key="1">
    <source>
        <dbReference type="Pfam" id="PF13086"/>
    </source>
</evidence>
<evidence type="ECO:0008006" key="6">
    <source>
        <dbReference type="Google" id="ProtNLM"/>
    </source>
</evidence>
<dbReference type="CDD" id="cd18808">
    <property type="entry name" value="SF1_C_Upf1"/>
    <property type="match status" value="1"/>
</dbReference>
<dbReference type="SUPFAM" id="SSF52980">
    <property type="entry name" value="Restriction endonuclease-like"/>
    <property type="match status" value="1"/>
</dbReference>
<feature type="domain" description="DNA2/NAM7 helicase-like C-terminal" evidence="2">
    <location>
        <begin position="984"/>
        <end position="1185"/>
    </location>
</feature>
<reference evidence="4" key="1">
    <citation type="submission" date="2018-12" db="EMBL/GenBank/DDBJ databases">
        <authorList>
            <person name="Will S."/>
            <person name="Neumann-Schaal M."/>
            <person name="Henke P."/>
        </authorList>
    </citation>
    <scope>NUCLEOTIDE SEQUENCE</scope>
    <source>
        <strain evidence="4">PCC 7102</strain>
    </source>
</reference>
<dbReference type="InterPro" id="IPR025103">
    <property type="entry name" value="DUF4011"/>
</dbReference>
<dbReference type="Gene3D" id="3.40.50.300">
    <property type="entry name" value="P-loop containing nucleotide triphosphate hydrolases"/>
    <property type="match status" value="3"/>
</dbReference>
<dbReference type="SUPFAM" id="SSF52540">
    <property type="entry name" value="P-loop containing nucleoside triphosphate hydrolases"/>
    <property type="match status" value="1"/>
</dbReference>
<evidence type="ECO:0000259" key="2">
    <source>
        <dbReference type="Pfam" id="PF13087"/>
    </source>
</evidence>
<dbReference type="EMBL" id="RSCL01000010">
    <property type="protein sequence ID" value="RUT04657.1"/>
    <property type="molecule type" value="Genomic_DNA"/>
</dbReference>
<dbReference type="Gene3D" id="3.40.960.10">
    <property type="entry name" value="VSR Endonuclease"/>
    <property type="match status" value="1"/>
</dbReference>
<evidence type="ECO:0000313" key="4">
    <source>
        <dbReference type="EMBL" id="RUT04657.1"/>
    </source>
</evidence>